<evidence type="ECO:0000313" key="11">
    <source>
        <dbReference type="Proteomes" id="UP000676506"/>
    </source>
</evidence>
<feature type="transmembrane region" description="Helical" evidence="8">
    <location>
        <begin position="115"/>
        <end position="133"/>
    </location>
</feature>
<keyword evidence="4 10" id="KW-0808">Transferase</keyword>
<sequence length="519" mass="58114">MANHVRAENAVSDGTGRLFWLGVLPLALGLRWWGIATQNLWLDELYSIDVARKPLAEIVRCAAADVHPPLFYFVLKGWMRLFGDSAAAVRSLSVVASLAALIAAFRLVAPRYGGWAALTMTLLMATSAHQVFFAQEARMYALVMALVLGAARGYAMWRETGIERGLAIYVWCSLAALYCHYFALLAILAFNAHFLLSAFGPTQAGTRRQTYRWLIAHGTMGLLYAPWVAVMLAQMRRGQTWRKPLTLGDVGWQAFGYIQETVLGYAVYLDHTREWLTRLMTEHITLPGSFFWQPLAFNVLLILWFALLTGIGLGRCLHLARTDVRAALPVMLLMLPLLIASGLSLRKGGMELGRYLLFTTPAVWFCIAVALDQVRGWQRPLALGFCVAGLFWQGTRLHYTTTARDSDVRPALAFIRQQAEPGDRVVIDPDAVDVCLAYYAPRYGLGAMIYSTQPVPTGEPNGHSQVDRLSLEREVRRAWVILDYRSERFEAPALPGFQVRQVVDFPSDYPKVRVVQVTR</sequence>
<proteinExistence type="predicted"/>
<evidence type="ECO:0000259" key="9">
    <source>
        <dbReference type="Pfam" id="PF13231"/>
    </source>
</evidence>
<comment type="subcellular location">
    <subcellularLocation>
        <location evidence="1">Cell membrane</location>
        <topology evidence="1">Multi-pass membrane protein</topology>
    </subcellularLocation>
</comment>
<organism evidence="10 11">
    <name type="scientific">Chloracidobacterium validum</name>
    <dbReference type="NCBI Taxonomy" id="2821543"/>
    <lineage>
        <taxon>Bacteria</taxon>
        <taxon>Pseudomonadati</taxon>
        <taxon>Acidobacteriota</taxon>
        <taxon>Terriglobia</taxon>
        <taxon>Terriglobales</taxon>
        <taxon>Acidobacteriaceae</taxon>
        <taxon>Chloracidobacterium</taxon>
    </lineage>
</organism>
<evidence type="ECO:0000256" key="5">
    <source>
        <dbReference type="ARBA" id="ARBA00022692"/>
    </source>
</evidence>
<evidence type="ECO:0000256" key="1">
    <source>
        <dbReference type="ARBA" id="ARBA00004651"/>
    </source>
</evidence>
<keyword evidence="6 8" id="KW-1133">Transmembrane helix</keyword>
<dbReference type="EC" id="2.4.-.-" evidence="10"/>
<feature type="domain" description="Glycosyltransferase RgtA/B/C/D-like" evidence="9">
    <location>
        <begin position="67"/>
        <end position="198"/>
    </location>
</feature>
<keyword evidence="11" id="KW-1185">Reference proteome</keyword>
<feature type="transmembrane region" description="Helical" evidence="8">
    <location>
        <begin position="210"/>
        <end position="233"/>
    </location>
</feature>
<protein>
    <submittedName>
        <fullName evidence="10">Glycosyltransferase family 39 protein</fullName>
        <ecNumber evidence="10">2.4.-.-</ecNumber>
    </submittedName>
</protein>
<feature type="transmembrane region" description="Helical" evidence="8">
    <location>
        <begin position="352"/>
        <end position="371"/>
    </location>
</feature>
<evidence type="ECO:0000256" key="3">
    <source>
        <dbReference type="ARBA" id="ARBA00022676"/>
    </source>
</evidence>
<evidence type="ECO:0000256" key="2">
    <source>
        <dbReference type="ARBA" id="ARBA00022475"/>
    </source>
</evidence>
<keyword evidence="7 8" id="KW-0472">Membrane</keyword>
<keyword evidence="2" id="KW-1003">Cell membrane</keyword>
<evidence type="ECO:0000313" key="10">
    <source>
        <dbReference type="EMBL" id="QUW03327.1"/>
    </source>
</evidence>
<feature type="transmembrane region" description="Helical" evidence="8">
    <location>
        <begin position="169"/>
        <end position="190"/>
    </location>
</feature>
<reference evidence="10 11" key="1">
    <citation type="submission" date="2021-03" db="EMBL/GenBank/DDBJ databases">
        <title>Genomic and phenotypic characterization of Chloracidobacterium isolates provides evidence for multiple species.</title>
        <authorList>
            <person name="Saini M.K."/>
            <person name="Costas A.M.G."/>
            <person name="Tank M."/>
            <person name="Bryant D.A."/>
        </authorList>
    </citation>
    <scope>NUCLEOTIDE SEQUENCE [LARGE SCALE GENOMIC DNA]</scope>
    <source>
        <strain evidence="10 11">BV2-C</strain>
    </source>
</reference>
<evidence type="ECO:0000256" key="7">
    <source>
        <dbReference type="ARBA" id="ARBA00023136"/>
    </source>
</evidence>
<dbReference type="EMBL" id="CP072648">
    <property type="protein sequence ID" value="QUW03327.1"/>
    <property type="molecule type" value="Genomic_DNA"/>
</dbReference>
<keyword evidence="3 10" id="KW-0328">Glycosyltransferase</keyword>
<feature type="transmembrane region" description="Helical" evidence="8">
    <location>
        <begin position="18"/>
        <end position="35"/>
    </location>
</feature>
<dbReference type="Proteomes" id="UP000676506">
    <property type="component" value="Chromosome 1"/>
</dbReference>
<name>A0ABX8B8Q8_9BACT</name>
<dbReference type="RefSeq" id="WP_211429218.1">
    <property type="nucleotide sequence ID" value="NZ_CP072648.1"/>
</dbReference>
<feature type="transmembrane region" description="Helical" evidence="8">
    <location>
        <begin position="295"/>
        <end position="314"/>
    </location>
</feature>
<dbReference type="PANTHER" id="PTHR33908:SF11">
    <property type="entry name" value="MEMBRANE PROTEIN"/>
    <property type="match status" value="1"/>
</dbReference>
<evidence type="ECO:0000256" key="4">
    <source>
        <dbReference type="ARBA" id="ARBA00022679"/>
    </source>
</evidence>
<dbReference type="PANTHER" id="PTHR33908">
    <property type="entry name" value="MANNOSYLTRANSFERASE YKCB-RELATED"/>
    <property type="match status" value="1"/>
</dbReference>
<accession>A0ABX8B8Q8</accession>
<dbReference type="InterPro" id="IPR038731">
    <property type="entry name" value="RgtA/B/C-like"/>
</dbReference>
<keyword evidence="5 8" id="KW-0812">Transmembrane</keyword>
<dbReference type="Pfam" id="PF13231">
    <property type="entry name" value="PMT_2"/>
    <property type="match status" value="1"/>
</dbReference>
<feature type="transmembrane region" description="Helical" evidence="8">
    <location>
        <begin position="326"/>
        <end position="345"/>
    </location>
</feature>
<feature type="transmembrane region" description="Helical" evidence="8">
    <location>
        <begin position="87"/>
        <end position="108"/>
    </location>
</feature>
<dbReference type="InterPro" id="IPR050297">
    <property type="entry name" value="LipidA_mod_glycosyltrf_83"/>
</dbReference>
<evidence type="ECO:0000256" key="6">
    <source>
        <dbReference type="ARBA" id="ARBA00022989"/>
    </source>
</evidence>
<dbReference type="GO" id="GO:0016757">
    <property type="term" value="F:glycosyltransferase activity"/>
    <property type="evidence" value="ECO:0007669"/>
    <property type="project" value="UniProtKB-KW"/>
</dbReference>
<gene>
    <name evidence="10" type="ORF">J8C06_02490</name>
</gene>
<feature type="transmembrane region" description="Helical" evidence="8">
    <location>
        <begin position="139"/>
        <end position="157"/>
    </location>
</feature>
<evidence type="ECO:0000256" key="8">
    <source>
        <dbReference type="SAM" id="Phobius"/>
    </source>
</evidence>